<dbReference type="Gene3D" id="3.20.20.140">
    <property type="entry name" value="Metal-dependent hydrolases"/>
    <property type="match status" value="1"/>
</dbReference>
<dbReference type="STRING" id="1121439.dsat_1991"/>
<evidence type="ECO:0000313" key="1">
    <source>
        <dbReference type="EMBL" id="EPR35650.1"/>
    </source>
</evidence>
<dbReference type="Proteomes" id="UP000014975">
    <property type="component" value="Unassembled WGS sequence"/>
</dbReference>
<dbReference type="EMBL" id="ATHI01000003">
    <property type="protein sequence ID" value="EPR35650.1"/>
    <property type="molecule type" value="Genomic_DNA"/>
</dbReference>
<organism evidence="1 2">
    <name type="scientific">Alkalidesulfovibrio alkalitolerans DSM 16529</name>
    <dbReference type="NCBI Taxonomy" id="1121439"/>
    <lineage>
        <taxon>Bacteria</taxon>
        <taxon>Pseudomonadati</taxon>
        <taxon>Thermodesulfobacteriota</taxon>
        <taxon>Desulfovibrionia</taxon>
        <taxon>Desulfovibrionales</taxon>
        <taxon>Desulfovibrionaceae</taxon>
        <taxon>Alkalidesulfovibrio</taxon>
    </lineage>
</organism>
<dbReference type="eggNOG" id="COG1387">
    <property type="taxonomic scope" value="Bacteria"/>
</dbReference>
<dbReference type="OrthoDB" id="9775360at2"/>
<sequence length="225" mass="25223">MRIDCHVHTARHSACSDIDPAQACRLALARGLSGLVFTEHHHQWEECELECLRQDFPGLGLYTGVELTLAEGHDMIVITDAVRLTLPPFSPFSALRAALAPVRERAFCFVAHAFRYVNHLEPRAKPLFEWADGIEVLSVNILKTGWEWREGRCLPDNARLYQSAATRFGLTPIYTTDAHRDFVIGSIASDLPGPAPQDTDALVALLRRETPQEFQDRSLLGAFLY</sequence>
<evidence type="ECO:0000313" key="2">
    <source>
        <dbReference type="Proteomes" id="UP000014975"/>
    </source>
</evidence>
<dbReference type="RefSeq" id="WP_020885877.1">
    <property type="nucleotide sequence ID" value="NZ_ATHI01000003.1"/>
</dbReference>
<accession>S7TGA6</accession>
<dbReference type="SUPFAM" id="SSF89550">
    <property type="entry name" value="PHP domain-like"/>
    <property type="match status" value="1"/>
</dbReference>
<dbReference type="PATRIC" id="fig|1121439.3.peg.376"/>
<name>S7TGA6_9BACT</name>
<gene>
    <name evidence="1" type="ORF">dsat_1991</name>
</gene>
<proteinExistence type="predicted"/>
<reference evidence="1 2" key="1">
    <citation type="journal article" date="2013" name="Genome Announc.">
        <title>Draft genome sequences for three mercury-methylating, sulfate-reducing bacteria.</title>
        <authorList>
            <person name="Brown S.D."/>
            <person name="Hurt R.A.Jr."/>
            <person name="Gilmour C.C."/>
            <person name="Elias D.A."/>
        </authorList>
    </citation>
    <scope>NUCLEOTIDE SEQUENCE [LARGE SCALE GENOMIC DNA]</scope>
    <source>
        <strain evidence="1 2">DSM 16529</strain>
    </source>
</reference>
<comment type="caution">
    <text evidence="1">The sequence shown here is derived from an EMBL/GenBank/DDBJ whole genome shotgun (WGS) entry which is preliminary data.</text>
</comment>
<protein>
    <submittedName>
        <fullName evidence="1">PHP domain-containing protein</fullName>
    </submittedName>
</protein>
<dbReference type="AlphaFoldDB" id="S7TGA6"/>
<dbReference type="InterPro" id="IPR016195">
    <property type="entry name" value="Pol/histidinol_Pase-like"/>
</dbReference>
<keyword evidence="2" id="KW-1185">Reference proteome</keyword>
<dbReference type="CDD" id="cd07432">
    <property type="entry name" value="PHP_HisPPase"/>
    <property type="match status" value="1"/>
</dbReference>